<feature type="transmembrane region" description="Helical" evidence="5">
    <location>
        <begin position="158"/>
        <end position="176"/>
    </location>
</feature>
<feature type="transmembrane region" description="Helical" evidence="5">
    <location>
        <begin position="311"/>
        <end position="334"/>
    </location>
</feature>
<gene>
    <name evidence="7" type="ORF">A2660_00560</name>
</gene>
<feature type="domain" description="O-antigen ligase-related" evidence="6">
    <location>
        <begin position="193"/>
        <end position="324"/>
    </location>
</feature>
<feature type="transmembrane region" description="Helical" evidence="5">
    <location>
        <begin position="188"/>
        <end position="210"/>
    </location>
</feature>
<feature type="transmembrane region" description="Helical" evidence="5">
    <location>
        <begin position="230"/>
        <end position="247"/>
    </location>
</feature>
<feature type="transmembrane region" description="Helical" evidence="5">
    <location>
        <begin position="56"/>
        <end position="76"/>
    </location>
</feature>
<dbReference type="PANTHER" id="PTHR37422">
    <property type="entry name" value="TEICHURONIC ACID BIOSYNTHESIS PROTEIN TUAE"/>
    <property type="match status" value="1"/>
</dbReference>
<evidence type="ECO:0000313" key="8">
    <source>
        <dbReference type="Proteomes" id="UP000176233"/>
    </source>
</evidence>
<dbReference type="InterPro" id="IPR007016">
    <property type="entry name" value="O-antigen_ligase-rel_domated"/>
</dbReference>
<organism evidence="7 8">
    <name type="scientific">Candidatus Doudnabacteria bacterium RIFCSPHIGHO2_01_FULL_45_18</name>
    <dbReference type="NCBI Taxonomy" id="1817823"/>
    <lineage>
        <taxon>Bacteria</taxon>
        <taxon>Candidatus Doudnaibacteriota</taxon>
    </lineage>
</organism>
<feature type="transmembrane region" description="Helical" evidence="5">
    <location>
        <begin position="116"/>
        <end position="138"/>
    </location>
</feature>
<evidence type="ECO:0000256" key="1">
    <source>
        <dbReference type="ARBA" id="ARBA00004141"/>
    </source>
</evidence>
<dbReference type="Proteomes" id="UP000176233">
    <property type="component" value="Unassembled WGS sequence"/>
</dbReference>
<name>A0A1F5NQZ1_9BACT</name>
<dbReference type="EMBL" id="MFEJ01000021">
    <property type="protein sequence ID" value="OGE80106.1"/>
    <property type="molecule type" value="Genomic_DNA"/>
</dbReference>
<dbReference type="AlphaFoldDB" id="A0A1F5NQZ1"/>
<protein>
    <recommendedName>
        <fullName evidence="6">O-antigen ligase-related domain-containing protein</fullName>
    </recommendedName>
</protein>
<dbReference type="InterPro" id="IPR051533">
    <property type="entry name" value="WaaL-like"/>
</dbReference>
<keyword evidence="2 5" id="KW-0812">Transmembrane</keyword>
<feature type="transmembrane region" description="Helical" evidence="5">
    <location>
        <begin position="26"/>
        <end position="44"/>
    </location>
</feature>
<feature type="transmembrane region" description="Helical" evidence="5">
    <location>
        <begin position="82"/>
        <end position="104"/>
    </location>
</feature>
<dbReference type="Pfam" id="PF04932">
    <property type="entry name" value="Wzy_C"/>
    <property type="match status" value="1"/>
</dbReference>
<dbReference type="PANTHER" id="PTHR37422:SF13">
    <property type="entry name" value="LIPOPOLYSACCHARIDE BIOSYNTHESIS PROTEIN PA4999-RELATED"/>
    <property type="match status" value="1"/>
</dbReference>
<reference evidence="7 8" key="1">
    <citation type="journal article" date="2016" name="Nat. Commun.">
        <title>Thousands of microbial genomes shed light on interconnected biogeochemical processes in an aquifer system.</title>
        <authorList>
            <person name="Anantharaman K."/>
            <person name="Brown C.T."/>
            <person name="Hug L.A."/>
            <person name="Sharon I."/>
            <person name="Castelle C.J."/>
            <person name="Probst A.J."/>
            <person name="Thomas B.C."/>
            <person name="Singh A."/>
            <person name="Wilkins M.J."/>
            <person name="Karaoz U."/>
            <person name="Brodie E.L."/>
            <person name="Williams K.H."/>
            <person name="Hubbard S.S."/>
            <person name="Banfield J.F."/>
        </authorList>
    </citation>
    <scope>NUCLEOTIDE SEQUENCE [LARGE SCALE GENOMIC DNA]</scope>
</reference>
<accession>A0A1F5NQZ1</accession>
<feature type="transmembrane region" description="Helical" evidence="5">
    <location>
        <begin position="346"/>
        <end position="365"/>
    </location>
</feature>
<evidence type="ECO:0000256" key="3">
    <source>
        <dbReference type="ARBA" id="ARBA00022989"/>
    </source>
</evidence>
<proteinExistence type="predicted"/>
<dbReference type="GO" id="GO:0016020">
    <property type="term" value="C:membrane"/>
    <property type="evidence" value="ECO:0007669"/>
    <property type="project" value="UniProtKB-SubCell"/>
</dbReference>
<comment type="caution">
    <text evidence="7">The sequence shown here is derived from an EMBL/GenBank/DDBJ whole genome shotgun (WGS) entry which is preliminary data.</text>
</comment>
<evidence type="ECO:0000256" key="5">
    <source>
        <dbReference type="SAM" id="Phobius"/>
    </source>
</evidence>
<comment type="subcellular location">
    <subcellularLocation>
        <location evidence="1">Membrane</location>
        <topology evidence="1">Multi-pass membrane protein</topology>
    </subcellularLocation>
</comment>
<evidence type="ECO:0000256" key="4">
    <source>
        <dbReference type="ARBA" id="ARBA00023136"/>
    </source>
</evidence>
<keyword evidence="4 5" id="KW-0472">Membrane</keyword>
<keyword evidence="3 5" id="KW-1133">Transmembrane helix</keyword>
<sequence length="387" mass="42646">MIQLLAGILALLPTYLVRFQILGIPTTFLEILTVIFVLVAASRANQESIKKIKNLGWLNTAIFIFVLSSIVSTIISPDKTRALGQLKALVLEPILFFYAIIISVKSKEQFYTALRWLFVSASLISLFGLLQSVSSINLPLRFWGAGTEIRRITSIFEYPNALALYLGPLIGFFATLALSKYQLFKNRWVIWAGLVLMIGALLLTFSRGAWLAVTLGLLLMSISHFGAKKTILPAMFIILIALALPTVRQRVLLGVSDASSSAHLDLIKIGVNKIIGNPVLGNGLSGFRTTQTQAQYSGEILNYPHNIFLNFWLETGLLGLISFLAIFGLAWQKIKNPALPAGRHPGALALASGVFLLIVLLHGLVDVPYFKNDLSVLFWFVMALIYI</sequence>
<evidence type="ECO:0000259" key="6">
    <source>
        <dbReference type="Pfam" id="PF04932"/>
    </source>
</evidence>
<evidence type="ECO:0000313" key="7">
    <source>
        <dbReference type="EMBL" id="OGE80106.1"/>
    </source>
</evidence>
<evidence type="ECO:0000256" key="2">
    <source>
        <dbReference type="ARBA" id="ARBA00022692"/>
    </source>
</evidence>